<dbReference type="AlphaFoldDB" id="A0A6V8MN34"/>
<dbReference type="RefSeq" id="WP_183356140.1">
    <property type="nucleotide sequence ID" value="NZ_BLXX01000013.1"/>
</dbReference>
<dbReference type="Gene3D" id="3.40.50.1820">
    <property type="entry name" value="alpha/beta hydrolase"/>
    <property type="match status" value="1"/>
</dbReference>
<proteinExistence type="predicted"/>
<dbReference type="Pfam" id="PF00326">
    <property type="entry name" value="Peptidase_S9"/>
    <property type="match status" value="1"/>
</dbReference>
<dbReference type="PANTHER" id="PTHR22946:SF9">
    <property type="entry name" value="POLYKETIDE TRANSFERASE AF380"/>
    <property type="match status" value="1"/>
</dbReference>
<dbReference type="InterPro" id="IPR029058">
    <property type="entry name" value="AB_hydrolase_fold"/>
</dbReference>
<evidence type="ECO:0000313" key="4">
    <source>
        <dbReference type="Proteomes" id="UP000556026"/>
    </source>
</evidence>
<keyword evidence="1" id="KW-0378">Hydrolase</keyword>
<dbReference type="GO" id="GO:0006508">
    <property type="term" value="P:proteolysis"/>
    <property type="evidence" value="ECO:0007669"/>
    <property type="project" value="InterPro"/>
</dbReference>
<evidence type="ECO:0000313" key="3">
    <source>
        <dbReference type="EMBL" id="GFO61344.1"/>
    </source>
</evidence>
<dbReference type="InterPro" id="IPR050261">
    <property type="entry name" value="FrsA_esterase"/>
</dbReference>
<keyword evidence="4" id="KW-1185">Reference proteome</keyword>
<reference evidence="4" key="1">
    <citation type="submission" date="2020-06" db="EMBL/GenBank/DDBJ databases">
        <title>Draft genomic sequence of Geomonas sp. Red330.</title>
        <authorList>
            <person name="Itoh H."/>
            <person name="Zhenxing X."/>
            <person name="Ushijima N."/>
            <person name="Masuda Y."/>
            <person name="Shiratori Y."/>
            <person name="Senoo K."/>
        </authorList>
    </citation>
    <scope>NUCLEOTIDE SEQUENCE [LARGE SCALE GENOMIC DNA]</scope>
    <source>
        <strain evidence="4">Red330</strain>
    </source>
</reference>
<protein>
    <recommendedName>
        <fullName evidence="2">Peptidase S9 prolyl oligopeptidase catalytic domain-containing protein</fullName>
    </recommendedName>
</protein>
<organism evidence="3 4">
    <name type="scientific">Geomonas silvestris</name>
    <dbReference type="NCBI Taxonomy" id="2740184"/>
    <lineage>
        <taxon>Bacteria</taxon>
        <taxon>Pseudomonadati</taxon>
        <taxon>Thermodesulfobacteriota</taxon>
        <taxon>Desulfuromonadia</taxon>
        <taxon>Geobacterales</taxon>
        <taxon>Geobacteraceae</taxon>
        <taxon>Geomonas</taxon>
    </lineage>
</organism>
<name>A0A6V8MN34_9BACT</name>
<evidence type="ECO:0000256" key="1">
    <source>
        <dbReference type="ARBA" id="ARBA00022801"/>
    </source>
</evidence>
<evidence type="ECO:0000259" key="2">
    <source>
        <dbReference type="Pfam" id="PF00326"/>
    </source>
</evidence>
<dbReference type="SUPFAM" id="SSF53474">
    <property type="entry name" value="alpha/beta-Hydrolases"/>
    <property type="match status" value="1"/>
</dbReference>
<gene>
    <name evidence="3" type="ORF">GMST_36690</name>
</gene>
<dbReference type="InterPro" id="IPR001375">
    <property type="entry name" value="Peptidase_S9_cat"/>
</dbReference>
<dbReference type="Proteomes" id="UP000556026">
    <property type="component" value="Unassembled WGS sequence"/>
</dbReference>
<feature type="domain" description="Peptidase S9 prolyl oligopeptidase catalytic" evidence="2">
    <location>
        <begin position="89"/>
        <end position="236"/>
    </location>
</feature>
<dbReference type="EMBL" id="BLXX01000013">
    <property type="protein sequence ID" value="GFO61344.1"/>
    <property type="molecule type" value="Genomic_DNA"/>
</dbReference>
<dbReference type="GO" id="GO:0052689">
    <property type="term" value="F:carboxylic ester hydrolase activity"/>
    <property type="evidence" value="ECO:0007669"/>
    <property type="project" value="UniProtKB-ARBA"/>
</dbReference>
<comment type="caution">
    <text evidence="3">The sequence shown here is derived from an EMBL/GenBank/DDBJ whole genome shotgun (WGS) entry which is preliminary data.</text>
</comment>
<dbReference type="PANTHER" id="PTHR22946">
    <property type="entry name" value="DIENELACTONE HYDROLASE DOMAIN-CONTAINING PROTEIN-RELATED"/>
    <property type="match status" value="1"/>
</dbReference>
<sequence>MTAGAAMEEIHIPSSVDGSPEPALWFHPGGPDPVPLVVGLHTWSYDRFNQVEGMLPRCRERGWALLLPEFRGPNLSSNPRAQEAAGSPVAVRDIYDAVELVTGRSAVRDDARFLLGGSGGGQMALLTAAASPKSWRGVSAWVPITDLAAWHAENPEYAGHVAACCGEVPGGSGELSDRYRERSPLHYLEDLAQVNLSVHHGRHDDVVSYHHSWKLAQELEARGAEHFFFEIFDGAHDIHYDTAFTWFSNQLMKELSQAGRLTG</sequence>
<accession>A0A6V8MN34</accession>
<dbReference type="GO" id="GO:0008236">
    <property type="term" value="F:serine-type peptidase activity"/>
    <property type="evidence" value="ECO:0007669"/>
    <property type="project" value="InterPro"/>
</dbReference>